<organism evidence="2 3">
    <name type="scientific">candidate division CPR2 bacterium GW2011_GWC1_41_48</name>
    <dbReference type="NCBI Taxonomy" id="1618344"/>
    <lineage>
        <taxon>Bacteria</taxon>
        <taxon>Bacteria division CPR2</taxon>
    </lineage>
</organism>
<dbReference type="PANTHER" id="PTHR46387:SF2">
    <property type="entry name" value="RIBONUCLEASE HI"/>
    <property type="match status" value="1"/>
</dbReference>
<dbReference type="AlphaFoldDB" id="A0A0G0W8D9"/>
<accession>A0A0G0W8D9</accession>
<dbReference type="GO" id="GO:0004523">
    <property type="term" value="F:RNA-DNA hybrid ribonuclease activity"/>
    <property type="evidence" value="ECO:0007669"/>
    <property type="project" value="InterPro"/>
</dbReference>
<dbReference type="SUPFAM" id="SSF53098">
    <property type="entry name" value="Ribonuclease H-like"/>
    <property type="match status" value="1"/>
</dbReference>
<dbReference type="InterPro" id="IPR036397">
    <property type="entry name" value="RNaseH_sf"/>
</dbReference>
<dbReference type="Proteomes" id="UP000033869">
    <property type="component" value="Unassembled WGS sequence"/>
</dbReference>
<evidence type="ECO:0000259" key="1">
    <source>
        <dbReference type="PROSITE" id="PS50879"/>
    </source>
</evidence>
<reference evidence="2 3" key="1">
    <citation type="journal article" date="2015" name="Nature">
        <title>rRNA introns, odd ribosomes, and small enigmatic genomes across a large radiation of phyla.</title>
        <authorList>
            <person name="Brown C.T."/>
            <person name="Hug L.A."/>
            <person name="Thomas B.C."/>
            <person name="Sharon I."/>
            <person name="Castelle C.J."/>
            <person name="Singh A."/>
            <person name="Wilkins M.J."/>
            <person name="Williams K.H."/>
            <person name="Banfield J.F."/>
        </authorList>
    </citation>
    <scope>NUCLEOTIDE SEQUENCE [LARGE SCALE GENOMIC DNA]</scope>
</reference>
<dbReference type="Pfam" id="PF13456">
    <property type="entry name" value="RVT_3"/>
    <property type="match status" value="1"/>
</dbReference>
<dbReference type="PANTHER" id="PTHR46387">
    <property type="entry name" value="POLYNUCLEOTIDYL TRANSFERASE, RIBONUCLEASE H-LIKE SUPERFAMILY PROTEIN"/>
    <property type="match status" value="1"/>
</dbReference>
<dbReference type="CDD" id="cd09279">
    <property type="entry name" value="RNase_HI_like"/>
    <property type="match status" value="1"/>
</dbReference>
<dbReference type="InterPro" id="IPR002156">
    <property type="entry name" value="RNaseH_domain"/>
</dbReference>
<feature type="domain" description="RNase H type-1" evidence="1">
    <location>
        <begin position="1"/>
        <end position="130"/>
    </location>
</feature>
<dbReference type="PROSITE" id="PS50879">
    <property type="entry name" value="RNASE_H_1"/>
    <property type="match status" value="1"/>
</dbReference>
<comment type="caution">
    <text evidence="2">The sequence shown here is derived from an EMBL/GenBank/DDBJ whole genome shotgun (WGS) entry which is preliminary data.</text>
</comment>
<dbReference type="Gene3D" id="3.30.420.10">
    <property type="entry name" value="Ribonuclease H-like superfamily/Ribonuclease H"/>
    <property type="match status" value="1"/>
</dbReference>
<evidence type="ECO:0000313" key="3">
    <source>
        <dbReference type="Proteomes" id="UP000033869"/>
    </source>
</evidence>
<gene>
    <name evidence="2" type="ORF">UU65_C0002G0023</name>
</gene>
<dbReference type="GO" id="GO:0003676">
    <property type="term" value="F:nucleic acid binding"/>
    <property type="evidence" value="ECO:0007669"/>
    <property type="project" value="InterPro"/>
</dbReference>
<dbReference type="EMBL" id="LCBL01000002">
    <property type="protein sequence ID" value="KKS09245.1"/>
    <property type="molecule type" value="Genomic_DNA"/>
</dbReference>
<protein>
    <submittedName>
        <fullName evidence="2">Ribonuclease H</fullName>
    </submittedName>
</protein>
<evidence type="ECO:0000313" key="2">
    <source>
        <dbReference type="EMBL" id="KKS09245.1"/>
    </source>
</evidence>
<dbReference type="InterPro" id="IPR012337">
    <property type="entry name" value="RNaseH-like_sf"/>
</dbReference>
<proteinExistence type="predicted"/>
<name>A0A0G0W8D9_UNCC2</name>
<sequence length="140" mass="15729">MAGILDIYTDGGARGNPGHSGIGVVFKVNGEVVANFKEYIGITTNNQAEYQAVLLAIKHLKNFPHEAVNFYLDSQLVVCQVNGTYKVKNAELRPLYQQIKDMLFFENVKFAYIPREKNQEADRLVNQAIDGYLNNKTTSQ</sequence>